<reference evidence="1" key="2">
    <citation type="journal article" date="2022" name="Hortic Res">
        <title>The genome of Dioscorea zingiberensis sheds light on the biosynthesis, origin and evolution of the medicinally important diosgenin saponins.</title>
        <authorList>
            <person name="Li Y."/>
            <person name="Tan C."/>
            <person name="Li Z."/>
            <person name="Guo J."/>
            <person name="Li S."/>
            <person name="Chen X."/>
            <person name="Wang C."/>
            <person name="Dai X."/>
            <person name="Yang H."/>
            <person name="Song W."/>
            <person name="Hou L."/>
            <person name="Xu J."/>
            <person name="Tong Z."/>
            <person name="Xu A."/>
            <person name="Yuan X."/>
            <person name="Wang W."/>
            <person name="Yang Q."/>
            <person name="Chen L."/>
            <person name="Sun Z."/>
            <person name="Wang K."/>
            <person name="Pan B."/>
            <person name="Chen J."/>
            <person name="Bao Y."/>
            <person name="Liu F."/>
            <person name="Qi X."/>
            <person name="Gang D.R."/>
            <person name="Wen J."/>
            <person name="Li J."/>
        </authorList>
    </citation>
    <scope>NUCLEOTIDE SEQUENCE</scope>
    <source>
        <strain evidence="1">Dzin_1.0</strain>
    </source>
</reference>
<organism evidence="1 2">
    <name type="scientific">Dioscorea zingiberensis</name>
    <dbReference type="NCBI Taxonomy" id="325984"/>
    <lineage>
        <taxon>Eukaryota</taxon>
        <taxon>Viridiplantae</taxon>
        <taxon>Streptophyta</taxon>
        <taxon>Embryophyta</taxon>
        <taxon>Tracheophyta</taxon>
        <taxon>Spermatophyta</taxon>
        <taxon>Magnoliopsida</taxon>
        <taxon>Liliopsida</taxon>
        <taxon>Dioscoreales</taxon>
        <taxon>Dioscoreaceae</taxon>
        <taxon>Dioscorea</taxon>
    </lineage>
</organism>
<accession>A0A9D5C7B3</accession>
<evidence type="ECO:0000313" key="1">
    <source>
        <dbReference type="EMBL" id="KAJ0967704.1"/>
    </source>
</evidence>
<comment type="caution">
    <text evidence="1">The sequence shown here is derived from an EMBL/GenBank/DDBJ whole genome shotgun (WGS) entry which is preliminary data.</text>
</comment>
<proteinExistence type="predicted"/>
<keyword evidence="2" id="KW-1185">Reference proteome</keyword>
<dbReference type="AlphaFoldDB" id="A0A9D5C7B3"/>
<sequence length="154" mass="17374">MTSIRQANVSSYAINNVGVVAVKDVVVDLVKRRSADIGAKLLVQEANLVEPDDKDGDLGTEVDVNRYNDIDVEIEAMWGIDETWDNQVNTTSPTFKDKCNGGMVHNSRSDVAHILTTHGDVTSHDDMQGQYQQFQRHTKRWEKKDVKELEMRSV</sequence>
<gene>
    <name evidence="1" type="ORF">J5N97_024621</name>
</gene>
<reference evidence="1" key="1">
    <citation type="submission" date="2021-03" db="EMBL/GenBank/DDBJ databases">
        <authorList>
            <person name="Li Z."/>
            <person name="Yang C."/>
        </authorList>
    </citation>
    <scope>NUCLEOTIDE SEQUENCE</scope>
    <source>
        <strain evidence="1">Dzin_1.0</strain>
        <tissue evidence="1">Leaf</tissue>
    </source>
</reference>
<evidence type="ECO:0000313" key="2">
    <source>
        <dbReference type="Proteomes" id="UP001085076"/>
    </source>
</evidence>
<dbReference type="Proteomes" id="UP001085076">
    <property type="component" value="Miscellaneous, Linkage group lg07"/>
</dbReference>
<name>A0A9D5C7B3_9LILI</name>
<protein>
    <submittedName>
        <fullName evidence="1">Uncharacterized protein</fullName>
    </submittedName>
</protein>
<dbReference type="EMBL" id="JAGGNH010000007">
    <property type="protein sequence ID" value="KAJ0967704.1"/>
    <property type="molecule type" value="Genomic_DNA"/>
</dbReference>